<dbReference type="InterPro" id="IPR036875">
    <property type="entry name" value="Znf_CCHC_sf"/>
</dbReference>
<dbReference type="GO" id="GO:0006397">
    <property type="term" value="P:mRNA processing"/>
    <property type="evidence" value="ECO:0007669"/>
    <property type="project" value="UniProtKB-KW"/>
</dbReference>
<dbReference type="Gene3D" id="4.10.60.10">
    <property type="entry name" value="Zinc finger, CCHC-type"/>
    <property type="match status" value="1"/>
</dbReference>
<evidence type="ECO:0000313" key="5">
    <source>
        <dbReference type="Proteomes" id="UP000218334"/>
    </source>
</evidence>
<keyword evidence="2" id="KW-0479">Metal-binding</keyword>
<feature type="non-terminal residue" evidence="4">
    <location>
        <position position="65"/>
    </location>
</feature>
<keyword evidence="5" id="KW-1185">Reference proteome</keyword>
<dbReference type="PROSITE" id="PS50158">
    <property type="entry name" value="ZF_CCHC"/>
    <property type="match status" value="1"/>
</dbReference>
<name>A0A2H3CM54_9AGAR</name>
<dbReference type="Proteomes" id="UP000218334">
    <property type="component" value="Unassembled WGS sequence"/>
</dbReference>
<reference evidence="5" key="1">
    <citation type="journal article" date="2017" name="Nat. Ecol. Evol.">
        <title>Genome expansion and lineage-specific genetic innovations in the forest pathogenic fungi Armillaria.</title>
        <authorList>
            <person name="Sipos G."/>
            <person name="Prasanna A.N."/>
            <person name="Walter M.C."/>
            <person name="O'Connor E."/>
            <person name="Balint B."/>
            <person name="Krizsan K."/>
            <person name="Kiss B."/>
            <person name="Hess J."/>
            <person name="Varga T."/>
            <person name="Slot J."/>
            <person name="Riley R."/>
            <person name="Boka B."/>
            <person name="Rigling D."/>
            <person name="Barry K."/>
            <person name="Lee J."/>
            <person name="Mihaltcheva S."/>
            <person name="LaButti K."/>
            <person name="Lipzen A."/>
            <person name="Waldron R."/>
            <person name="Moloney N.M."/>
            <person name="Sperisen C."/>
            <person name="Kredics L."/>
            <person name="Vagvoelgyi C."/>
            <person name="Patrignani A."/>
            <person name="Fitzpatrick D."/>
            <person name="Nagy I."/>
            <person name="Doyle S."/>
            <person name="Anderson J.B."/>
            <person name="Grigoriev I.V."/>
            <person name="Gueldener U."/>
            <person name="Muensterkoetter M."/>
            <person name="Nagy L.G."/>
        </authorList>
    </citation>
    <scope>NUCLEOTIDE SEQUENCE [LARGE SCALE GENOMIC DNA]</scope>
    <source>
        <strain evidence="5">28-4</strain>
    </source>
</reference>
<protein>
    <recommendedName>
        <fullName evidence="3">CCHC-type domain-containing protein</fullName>
    </recommendedName>
</protein>
<evidence type="ECO:0000313" key="4">
    <source>
        <dbReference type="EMBL" id="PBK77857.1"/>
    </source>
</evidence>
<keyword evidence="1" id="KW-0507">mRNA processing</keyword>
<keyword evidence="2" id="KW-0862">Zinc</keyword>
<dbReference type="SUPFAM" id="SSF57756">
    <property type="entry name" value="Retrovirus zinc finger-like domains"/>
    <property type="match status" value="1"/>
</dbReference>
<keyword evidence="2" id="KW-0863">Zinc-finger</keyword>
<sequence length="65" mass="7314">GSGRWVTHGGQGLPMDIGKLHAEGRCFQCHEKGHLGKDCLMKKDHKDIRSIIAEQEKIMESKVEE</sequence>
<dbReference type="InterPro" id="IPR001878">
    <property type="entry name" value="Znf_CCHC"/>
</dbReference>
<dbReference type="STRING" id="1076256.A0A2H3CM54"/>
<dbReference type="GO" id="GO:0008270">
    <property type="term" value="F:zinc ion binding"/>
    <property type="evidence" value="ECO:0007669"/>
    <property type="project" value="UniProtKB-KW"/>
</dbReference>
<dbReference type="EMBL" id="KZ293415">
    <property type="protein sequence ID" value="PBK77857.1"/>
    <property type="molecule type" value="Genomic_DNA"/>
</dbReference>
<feature type="domain" description="CCHC-type" evidence="3">
    <location>
        <begin position="25"/>
        <end position="39"/>
    </location>
</feature>
<dbReference type="AlphaFoldDB" id="A0A2H3CM54"/>
<evidence type="ECO:0000259" key="3">
    <source>
        <dbReference type="PROSITE" id="PS50158"/>
    </source>
</evidence>
<proteinExistence type="predicted"/>
<organism evidence="4 5">
    <name type="scientific">Armillaria solidipes</name>
    <dbReference type="NCBI Taxonomy" id="1076256"/>
    <lineage>
        <taxon>Eukaryota</taxon>
        <taxon>Fungi</taxon>
        <taxon>Dikarya</taxon>
        <taxon>Basidiomycota</taxon>
        <taxon>Agaricomycotina</taxon>
        <taxon>Agaricomycetes</taxon>
        <taxon>Agaricomycetidae</taxon>
        <taxon>Agaricales</taxon>
        <taxon>Marasmiineae</taxon>
        <taxon>Physalacriaceae</taxon>
        <taxon>Armillaria</taxon>
    </lineage>
</organism>
<evidence type="ECO:0000256" key="1">
    <source>
        <dbReference type="ARBA" id="ARBA00022664"/>
    </source>
</evidence>
<accession>A0A2H3CM54</accession>
<feature type="non-terminal residue" evidence="4">
    <location>
        <position position="1"/>
    </location>
</feature>
<evidence type="ECO:0000256" key="2">
    <source>
        <dbReference type="PROSITE-ProRule" id="PRU00047"/>
    </source>
</evidence>
<dbReference type="GO" id="GO:0003676">
    <property type="term" value="F:nucleic acid binding"/>
    <property type="evidence" value="ECO:0007669"/>
    <property type="project" value="InterPro"/>
</dbReference>
<gene>
    <name evidence="4" type="ORF">ARMSODRAFT_841126</name>
</gene>